<comment type="caution">
    <text evidence="4">Lacks conserved residue(s) required for the propagation of feature annotation.</text>
</comment>
<dbReference type="AlphaFoldDB" id="A0AA87PXX5"/>
<feature type="short sequence motif" description="DGA/G" evidence="4">
    <location>
        <begin position="178"/>
        <end position="180"/>
    </location>
</feature>
<sequence length="529" mass="58668">MPAISIQTAFQGGGAKLGTLIAAAKSLHEAQKRGDFLVTRIAGTSAGAIVAAMLASGHDPSIFAARVRELAPKYLGPIVRKRHKLLRGYDFVQGVPLFDTQLYRTFLRELFTVDGRPLTYVSDLKGIEHVYFYSTDVRTRKPRVFEKTSAELLVDALFHSSALPFIFASFKDMAGLIDGGIINNFPANILDKPKEFGEVVGFSFPRSEIQMEHSSAASFAKSIVETMMDNAVDLALSRLDSRNIHLLDTKTTTLQFDEALRDDLGTDFQRHVKGVDLFLDGVKKRMWLEGVGLDQVNALDRIDQYYRAVSKDDLIDVPIVKTTYRCNALKDHDPSKLDECTVELELVPRKRPARTFSFQIGVASHSFHEKANELGIHVTDSQGRSIDATIIPVVAEISGLGTPAAKIIILFHEELAVGNQYRLSFSAPTSEVLYDLTASQKTDFVRFSLNVVDRVEKLYLIAYVPSEFKNVELVDWNKPAAKETWKTGQQMSRDEVQKIASPLGGFHVIGWTAENLVRGNAAGFKASIP</sequence>
<keyword evidence="2 4" id="KW-0442">Lipid degradation</keyword>
<dbReference type="RefSeq" id="WP_042470367.1">
    <property type="nucleotide sequence ID" value="NZ_BAYX01000002.1"/>
</dbReference>
<protein>
    <recommendedName>
        <fullName evidence="5">PNPLA domain-containing protein</fullName>
    </recommendedName>
</protein>
<keyword evidence="3 4" id="KW-0443">Lipid metabolism</keyword>
<feature type="active site" description="Nucleophile" evidence="4">
    <location>
        <position position="45"/>
    </location>
</feature>
<evidence type="ECO:0000256" key="1">
    <source>
        <dbReference type="ARBA" id="ARBA00022801"/>
    </source>
</evidence>
<evidence type="ECO:0000256" key="3">
    <source>
        <dbReference type="ARBA" id="ARBA00023098"/>
    </source>
</evidence>
<dbReference type="PANTHER" id="PTHR14226:SF78">
    <property type="entry name" value="SLR0060 PROTEIN"/>
    <property type="match status" value="1"/>
</dbReference>
<keyword evidence="1 4" id="KW-0378">Hydrolase</keyword>
<organism evidence="6 7">
    <name type="scientific">Rhizobium rhizogenes NBRC 13257</name>
    <dbReference type="NCBI Taxonomy" id="1220581"/>
    <lineage>
        <taxon>Bacteria</taxon>
        <taxon>Pseudomonadati</taxon>
        <taxon>Pseudomonadota</taxon>
        <taxon>Alphaproteobacteria</taxon>
        <taxon>Hyphomicrobiales</taxon>
        <taxon>Rhizobiaceae</taxon>
        <taxon>Rhizobium/Agrobacterium group</taxon>
        <taxon>Rhizobium</taxon>
    </lineage>
</organism>
<feature type="domain" description="PNPLA" evidence="5">
    <location>
        <begin position="8"/>
        <end position="191"/>
    </location>
</feature>
<dbReference type="GO" id="GO:0016042">
    <property type="term" value="P:lipid catabolic process"/>
    <property type="evidence" value="ECO:0007669"/>
    <property type="project" value="UniProtKB-UniRule"/>
</dbReference>
<accession>A0AA87PXX5</accession>
<evidence type="ECO:0000256" key="2">
    <source>
        <dbReference type="ARBA" id="ARBA00022963"/>
    </source>
</evidence>
<gene>
    <name evidence="6" type="ORF">RRH01S_02_05610</name>
</gene>
<dbReference type="InterPro" id="IPR002641">
    <property type="entry name" value="PNPLA_dom"/>
</dbReference>
<dbReference type="EMBL" id="BAYX01000002">
    <property type="protein sequence ID" value="GAJ91893.1"/>
    <property type="molecule type" value="Genomic_DNA"/>
</dbReference>
<dbReference type="SUPFAM" id="SSF52151">
    <property type="entry name" value="FabD/lysophospholipase-like"/>
    <property type="match status" value="1"/>
</dbReference>
<dbReference type="InterPro" id="IPR016035">
    <property type="entry name" value="Acyl_Trfase/lysoPLipase"/>
</dbReference>
<dbReference type="Pfam" id="PF01734">
    <property type="entry name" value="Patatin"/>
    <property type="match status" value="1"/>
</dbReference>
<reference evidence="6 7" key="1">
    <citation type="submission" date="2014-05" db="EMBL/GenBank/DDBJ databases">
        <title>Whole genome shotgun sequence of Rhizobium rhizogenes NBRC 13257.</title>
        <authorList>
            <person name="Katano-Makiyama Y."/>
            <person name="Hosoyama A."/>
            <person name="Hashimoto M."/>
            <person name="Hosoyama Y."/>
            <person name="Noguchi M."/>
            <person name="Tsuchikane K."/>
            <person name="Kimura A."/>
            <person name="Ohji S."/>
            <person name="Ichikawa N."/>
            <person name="Yamazoe A."/>
            <person name="Fujita N."/>
        </authorList>
    </citation>
    <scope>NUCLEOTIDE SEQUENCE [LARGE SCALE GENOMIC DNA]</scope>
    <source>
        <strain evidence="6 7">NBRC 13257</strain>
    </source>
</reference>
<dbReference type="Gene3D" id="3.40.1090.10">
    <property type="entry name" value="Cytosolic phospholipase A2 catalytic domain"/>
    <property type="match status" value="2"/>
</dbReference>
<proteinExistence type="predicted"/>
<dbReference type="PROSITE" id="PS51635">
    <property type="entry name" value="PNPLA"/>
    <property type="match status" value="1"/>
</dbReference>
<evidence type="ECO:0000313" key="6">
    <source>
        <dbReference type="EMBL" id="GAJ91893.1"/>
    </source>
</evidence>
<feature type="short sequence motif" description="GXSXG" evidence="4">
    <location>
        <begin position="43"/>
        <end position="47"/>
    </location>
</feature>
<dbReference type="InterPro" id="IPR050301">
    <property type="entry name" value="NTE"/>
</dbReference>
<evidence type="ECO:0000259" key="5">
    <source>
        <dbReference type="PROSITE" id="PS51635"/>
    </source>
</evidence>
<evidence type="ECO:0000256" key="4">
    <source>
        <dbReference type="PROSITE-ProRule" id="PRU01161"/>
    </source>
</evidence>
<feature type="active site" description="Proton acceptor" evidence="4">
    <location>
        <position position="178"/>
    </location>
</feature>
<name>A0AA87PXX5_RHIRH</name>
<dbReference type="Proteomes" id="UP000026941">
    <property type="component" value="Unassembled WGS sequence"/>
</dbReference>
<evidence type="ECO:0000313" key="7">
    <source>
        <dbReference type="Proteomes" id="UP000026941"/>
    </source>
</evidence>
<dbReference type="PANTHER" id="PTHR14226">
    <property type="entry name" value="NEUROPATHY TARGET ESTERASE/SWISS CHEESE D.MELANOGASTER"/>
    <property type="match status" value="1"/>
</dbReference>
<comment type="caution">
    <text evidence="6">The sequence shown here is derived from an EMBL/GenBank/DDBJ whole genome shotgun (WGS) entry which is preliminary data.</text>
</comment>
<dbReference type="GO" id="GO:0016787">
    <property type="term" value="F:hydrolase activity"/>
    <property type="evidence" value="ECO:0007669"/>
    <property type="project" value="UniProtKB-UniRule"/>
</dbReference>